<dbReference type="GO" id="GO:0019323">
    <property type="term" value="P:pentose catabolic process"/>
    <property type="evidence" value="ECO:0007669"/>
    <property type="project" value="TreeGrafter"/>
</dbReference>
<evidence type="ECO:0000256" key="2">
    <source>
        <dbReference type="ARBA" id="ARBA00023239"/>
    </source>
</evidence>
<dbReference type="InterPro" id="IPR001303">
    <property type="entry name" value="Aldolase_II/adducin_N"/>
</dbReference>
<sequence length="250" mass="27920">MSELLHSLVRLSHELGREDRQLAILGEGNTSARIDEGTFWVKASGSQLGTITEAGFTQVKMDAILALVEREHMSQEEVQAIWPEVMVDPQQKRPSVETFLHALCLSEGGANWVAHTHPISCNAILCSRLGAEPFMRHLFPDGIVVCGRYPAVVPYVDPGFELAKAVRAELRRYQDTYGVSPKLLLMVNHGITALGRTMQEALNITLMADKWARILLGTYALGGPQYMPDEEAARIDNRLDEHYRRRQLTG</sequence>
<dbReference type="SMART" id="SM01007">
    <property type="entry name" value="Aldolase_II"/>
    <property type="match status" value="1"/>
</dbReference>
<dbReference type="InterPro" id="IPR036409">
    <property type="entry name" value="Aldolase_II/adducin_N_sf"/>
</dbReference>
<dbReference type="SUPFAM" id="SSF53639">
    <property type="entry name" value="AraD/HMP-PK domain-like"/>
    <property type="match status" value="1"/>
</dbReference>
<dbReference type="Proteomes" id="UP000007880">
    <property type="component" value="Chromosome"/>
</dbReference>
<evidence type="ECO:0000313" key="4">
    <source>
        <dbReference type="EMBL" id="BAL99310.1"/>
    </source>
</evidence>
<dbReference type="Gene3D" id="3.40.225.10">
    <property type="entry name" value="Class II aldolase/adducin N-terminal domain"/>
    <property type="match status" value="1"/>
</dbReference>
<dbReference type="GO" id="GO:0046872">
    <property type="term" value="F:metal ion binding"/>
    <property type="evidence" value="ECO:0007669"/>
    <property type="project" value="UniProtKB-KW"/>
</dbReference>
<protein>
    <recommendedName>
        <fullName evidence="3">Class II aldolase/adducin N-terminal domain-containing protein</fullName>
    </recommendedName>
</protein>
<dbReference type="PANTHER" id="PTHR22789">
    <property type="entry name" value="FUCULOSE PHOSPHATE ALDOLASE"/>
    <property type="match status" value="1"/>
</dbReference>
<dbReference type="RefSeq" id="WP_014432551.1">
    <property type="nucleotide sequence ID" value="NC_017079.1"/>
</dbReference>
<evidence type="ECO:0000313" key="5">
    <source>
        <dbReference type="Proteomes" id="UP000007880"/>
    </source>
</evidence>
<dbReference type="GO" id="GO:0016832">
    <property type="term" value="F:aldehyde-lyase activity"/>
    <property type="evidence" value="ECO:0007669"/>
    <property type="project" value="TreeGrafter"/>
</dbReference>
<keyword evidence="5" id="KW-1185">Reference proteome</keyword>
<proteinExistence type="predicted"/>
<dbReference type="InterPro" id="IPR050197">
    <property type="entry name" value="Aldolase_class_II_sugar_metab"/>
</dbReference>
<dbReference type="PANTHER" id="PTHR22789:SF0">
    <property type="entry name" value="3-OXO-TETRONATE 4-PHOSPHATE DECARBOXYLASE-RELATED"/>
    <property type="match status" value="1"/>
</dbReference>
<gene>
    <name evidence="4" type="ordered locus">CLDAP_12710</name>
</gene>
<dbReference type="OrthoDB" id="9774430at2"/>
<dbReference type="PATRIC" id="fig|926550.5.peg.1346"/>
<dbReference type="GO" id="GO:0005829">
    <property type="term" value="C:cytosol"/>
    <property type="evidence" value="ECO:0007669"/>
    <property type="project" value="TreeGrafter"/>
</dbReference>
<dbReference type="HOGENOM" id="CLU_1105848_0_0_0"/>
<organism evidence="4 5">
    <name type="scientific">Caldilinea aerophila (strain DSM 14535 / JCM 11387 / NBRC 104270 / STL-6-O1)</name>
    <dbReference type="NCBI Taxonomy" id="926550"/>
    <lineage>
        <taxon>Bacteria</taxon>
        <taxon>Bacillati</taxon>
        <taxon>Chloroflexota</taxon>
        <taxon>Caldilineae</taxon>
        <taxon>Caldilineales</taxon>
        <taxon>Caldilineaceae</taxon>
        <taxon>Caldilinea</taxon>
    </lineage>
</organism>
<feature type="domain" description="Class II aldolase/adducin N-terminal" evidence="3">
    <location>
        <begin position="6"/>
        <end position="216"/>
    </location>
</feature>
<accession>I0I223</accession>
<dbReference type="Pfam" id="PF00596">
    <property type="entry name" value="Aldolase_II"/>
    <property type="match status" value="1"/>
</dbReference>
<dbReference type="STRING" id="926550.CLDAP_12710"/>
<evidence type="ECO:0000259" key="3">
    <source>
        <dbReference type="SMART" id="SM01007"/>
    </source>
</evidence>
<dbReference type="eggNOG" id="COG3347">
    <property type="taxonomic scope" value="Bacteria"/>
</dbReference>
<keyword evidence="2" id="KW-0456">Lyase</keyword>
<evidence type="ECO:0000256" key="1">
    <source>
        <dbReference type="ARBA" id="ARBA00022723"/>
    </source>
</evidence>
<dbReference type="KEGG" id="cap:CLDAP_12710"/>
<keyword evidence="1" id="KW-0479">Metal-binding</keyword>
<dbReference type="EMBL" id="AP012337">
    <property type="protein sequence ID" value="BAL99310.1"/>
    <property type="molecule type" value="Genomic_DNA"/>
</dbReference>
<name>I0I223_CALAS</name>
<dbReference type="AlphaFoldDB" id="I0I223"/>
<reference evidence="4 5" key="1">
    <citation type="submission" date="2012-02" db="EMBL/GenBank/DDBJ databases">
        <title>Complete genome sequence of Caldilinea aerophila DSM 14535 (= NBRC 102666).</title>
        <authorList>
            <person name="Oguchi A."/>
            <person name="Hosoyama A."/>
            <person name="Sekine M."/>
            <person name="Fukai R."/>
            <person name="Kato Y."/>
            <person name="Nakamura S."/>
            <person name="Hanada S."/>
            <person name="Yamazaki S."/>
            <person name="Fujita N."/>
        </authorList>
    </citation>
    <scope>NUCLEOTIDE SEQUENCE [LARGE SCALE GENOMIC DNA]</scope>
    <source>
        <strain evidence="5">DSM 14535 / JCM 11387 / NBRC 104270 / STL-6-O1</strain>
    </source>
</reference>